<reference evidence="1 2" key="1">
    <citation type="submission" date="2017-01" db="EMBL/GenBank/DDBJ databases">
        <title>Bacillus cereus isolates.</title>
        <authorList>
            <person name="Beno S.M."/>
        </authorList>
    </citation>
    <scope>NUCLEOTIDE SEQUENCE [LARGE SCALE GENOMIC DNA]</scope>
    <source>
        <strain evidence="1 2">FSL W7-1108</strain>
    </source>
</reference>
<organism evidence="1 2">
    <name type="scientific">Bacillus mycoides</name>
    <dbReference type="NCBI Taxonomy" id="1405"/>
    <lineage>
        <taxon>Bacteria</taxon>
        <taxon>Bacillati</taxon>
        <taxon>Bacillota</taxon>
        <taxon>Bacilli</taxon>
        <taxon>Bacillales</taxon>
        <taxon>Bacillaceae</taxon>
        <taxon>Bacillus</taxon>
        <taxon>Bacillus cereus group</taxon>
    </lineage>
</organism>
<proteinExistence type="predicted"/>
<dbReference type="AlphaFoldDB" id="A0A1S9T0Q3"/>
<accession>A0A1S9T0Q3</accession>
<comment type="caution">
    <text evidence="1">The sequence shown here is derived from an EMBL/GenBank/DDBJ whole genome shotgun (WGS) entry which is preliminary data.</text>
</comment>
<evidence type="ECO:0000313" key="1">
    <source>
        <dbReference type="EMBL" id="OOR03520.1"/>
    </source>
</evidence>
<protein>
    <submittedName>
        <fullName evidence="1">Uncharacterized protein</fullName>
    </submittedName>
</protein>
<gene>
    <name evidence="1" type="ORF">BW900_26585</name>
</gene>
<sequence length="96" mass="11392">MYINKGVLVQKLQDNCNKSTNLRHADTTNLKKVRDGYEKGKCIQMAGYQEWLKFVIWGIQEFWPRNIIRVLNFIFYLDNFAHPPFWGMGKVIQVLI</sequence>
<evidence type="ECO:0000313" key="2">
    <source>
        <dbReference type="Proteomes" id="UP000190696"/>
    </source>
</evidence>
<name>A0A1S9T0Q3_BACMY</name>
<dbReference type="Proteomes" id="UP000190696">
    <property type="component" value="Unassembled WGS sequence"/>
</dbReference>
<dbReference type="EMBL" id="MUAI01000041">
    <property type="protein sequence ID" value="OOR03520.1"/>
    <property type="molecule type" value="Genomic_DNA"/>
</dbReference>